<organism evidence="9 10">
    <name type="scientific">Mythimna separata</name>
    <name type="common">Oriental armyworm</name>
    <name type="synonym">Pseudaletia separata</name>
    <dbReference type="NCBI Taxonomy" id="271217"/>
    <lineage>
        <taxon>Eukaryota</taxon>
        <taxon>Metazoa</taxon>
        <taxon>Ecdysozoa</taxon>
        <taxon>Arthropoda</taxon>
        <taxon>Hexapoda</taxon>
        <taxon>Insecta</taxon>
        <taxon>Pterygota</taxon>
        <taxon>Neoptera</taxon>
        <taxon>Endopterygota</taxon>
        <taxon>Lepidoptera</taxon>
        <taxon>Glossata</taxon>
        <taxon>Ditrysia</taxon>
        <taxon>Noctuoidea</taxon>
        <taxon>Noctuidae</taxon>
        <taxon>Noctuinae</taxon>
        <taxon>Hadenini</taxon>
        <taxon>Mythimna</taxon>
    </lineage>
</organism>
<dbReference type="SUPFAM" id="SSF50494">
    <property type="entry name" value="Trypsin-like serine proteases"/>
    <property type="match status" value="1"/>
</dbReference>
<dbReference type="Pfam" id="PF00089">
    <property type="entry name" value="Trypsin"/>
    <property type="match status" value="1"/>
</dbReference>
<keyword evidence="10" id="KW-1185">Reference proteome</keyword>
<dbReference type="AlphaFoldDB" id="A0AAD7Y759"/>
<keyword evidence="4 6" id="KW-0720">Serine protease</keyword>
<evidence type="ECO:0000256" key="4">
    <source>
        <dbReference type="ARBA" id="ARBA00022825"/>
    </source>
</evidence>
<dbReference type="Gene3D" id="2.40.10.10">
    <property type="entry name" value="Trypsin-like serine proteases"/>
    <property type="match status" value="1"/>
</dbReference>
<evidence type="ECO:0000256" key="1">
    <source>
        <dbReference type="ARBA" id="ARBA00007664"/>
    </source>
</evidence>
<comment type="caution">
    <text evidence="9">The sequence shown here is derived from an EMBL/GenBank/DDBJ whole genome shotgun (WGS) entry which is preliminary data.</text>
</comment>
<dbReference type="InterPro" id="IPR050430">
    <property type="entry name" value="Peptidase_S1"/>
</dbReference>
<dbReference type="SMART" id="SM00020">
    <property type="entry name" value="Tryp_SPc"/>
    <property type="match status" value="1"/>
</dbReference>
<sequence>MWGVALFFIAIANCNAELFQLQTAALPVTPDNRIIGGTATTIQKYPYTVQVLYTSQFLCGGSLITTSHVLSAAHCFVDDNGITMSPSRYSIRAGTTILNSGGTLHLVTAIRVHEQYNTPIRDNDVAVVTMTTPVNLATSAARVGFLPIQSEVVPDNASVTAVGWGLTDTGLNSPSTVLNEVTVPKINNDICRTRYLVLQNLSGEPFPVTTSMLCAGLLDIGGKDACQGDSGGPLLYNGIIVGITSWGAGCAQPSWPGVSARVASYTNWINNTINIPIQAVSTNGTNVTYPGGTNPGSTGSLSSKIGFATLLAPVLYVMLSV</sequence>
<evidence type="ECO:0000256" key="5">
    <source>
        <dbReference type="ARBA" id="ARBA00023157"/>
    </source>
</evidence>
<dbReference type="PROSITE" id="PS00134">
    <property type="entry name" value="TRYPSIN_HIS"/>
    <property type="match status" value="1"/>
</dbReference>
<dbReference type="PANTHER" id="PTHR24276">
    <property type="entry name" value="POLYSERASE-RELATED"/>
    <property type="match status" value="1"/>
</dbReference>
<evidence type="ECO:0000313" key="9">
    <source>
        <dbReference type="EMBL" id="KAJ8705216.1"/>
    </source>
</evidence>
<dbReference type="InterPro" id="IPR033116">
    <property type="entry name" value="TRYPSIN_SER"/>
</dbReference>
<dbReference type="PROSITE" id="PS50240">
    <property type="entry name" value="TRYPSIN_DOM"/>
    <property type="match status" value="1"/>
</dbReference>
<feature type="chain" id="PRO_5042210075" description="Peptidase S1 domain-containing protein" evidence="7">
    <location>
        <begin position="17"/>
        <end position="321"/>
    </location>
</feature>
<dbReference type="InterPro" id="IPR001314">
    <property type="entry name" value="Peptidase_S1A"/>
</dbReference>
<dbReference type="InterPro" id="IPR018114">
    <property type="entry name" value="TRYPSIN_HIS"/>
</dbReference>
<gene>
    <name evidence="9" type="ORF">PYW07_011043</name>
</gene>
<reference evidence="9" key="1">
    <citation type="submission" date="2023-03" db="EMBL/GenBank/DDBJ databases">
        <title>Chromosome-level genomes of two armyworms, Mythimna separata and Mythimna loreyi, provide insights into the biosynthesis and reception of sex pheromones.</title>
        <authorList>
            <person name="Zhao H."/>
        </authorList>
    </citation>
    <scope>NUCLEOTIDE SEQUENCE</scope>
    <source>
        <strain evidence="9">BeijingLab</strain>
        <tissue evidence="9">Pupa</tissue>
    </source>
</reference>
<proteinExistence type="inferred from homology"/>
<keyword evidence="5" id="KW-1015">Disulfide bond</keyword>
<evidence type="ECO:0000256" key="6">
    <source>
        <dbReference type="RuleBase" id="RU363034"/>
    </source>
</evidence>
<comment type="similarity">
    <text evidence="1">Belongs to the peptidase S1 family.</text>
</comment>
<dbReference type="PROSITE" id="PS00135">
    <property type="entry name" value="TRYPSIN_SER"/>
    <property type="match status" value="1"/>
</dbReference>
<dbReference type="InterPro" id="IPR001254">
    <property type="entry name" value="Trypsin_dom"/>
</dbReference>
<keyword evidence="2 6" id="KW-0645">Protease</keyword>
<dbReference type="InterPro" id="IPR043504">
    <property type="entry name" value="Peptidase_S1_PA_chymotrypsin"/>
</dbReference>
<dbReference type="PANTHER" id="PTHR24276:SF91">
    <property type="entry name" value="AT26814P-RELATED"/>
    <property type="match status" value="1"/>
</dbReference>
<evidence type="ECO:0000256" key="3">
    <source>
        <dbReference type="ARBA" id="ARBA00022801"/>
    </source>
</evidence>
<dbReference type="Proteomes" id="UP001231518">
    <property type="component" value="Chromosome 27"/>
</dbReference>
<feature type="domain" description="Peptidase S1" evidence="8">
    <location>
        <begin position="34"/>
        <end position="274"/>
    </location>
</feature>
<evidence type="ECO:0000256" key="7">
    <source>
        <dbReference type="SAM" id="SignalP"/>
    </source>
</evidence>
<keyword evidence="7" id="KW-0732">Signal</keyword>
<evidence type="ECO:0000259" key="8">
    <source>
        <dbReference type="PROSITE" id="PS50240"/>
    </source>
</evidence>
<feature type="signal peptide" evidence="7">
    <location>
        <begin position="1"/>
        <end position="16"/>
    </location>
</feature>
<accession>A0AAD7Y759</accession>
<keyword evidence="3 6" id="KW-0378">Hydrolase</keyword>
<dbReference type="InterPro" id="IPR009003">
    <property type="entry name" value="Peptidase_S1_PA"/>
</dbReference>
<dbReference type="FunFam" id="2.40.10.10:FF:000034">
    <property type="entry name" value="Eupolytin"/>
    <property type="match status" value="1"/>
</dbReference>
<dbReference type="PRINTS" id="PR00722">
    <property type="entry name" value="CHYMOTRYPSIN"/>
</dbReference>
<name>A0AAD7Y759_MYTSE</name>
<dbReference type="CDD" id="cd00190">
    <property type="entry name" value="Tryp_SPc"/>
    <property type="match status" value="1"/>
</dbReference>
<dbReference type="GO" id="GO:0004252">
    <property type="term" value="F:serine-type endopeptidase activity"/>
    <property type="evidence" value="ECO:0007669"/>
    <property type="project" value="InterPro"/>
</dbReference>
<dbReference type="GO" id="GO:0006508">
    <property type="term" value="P:proteolysis"/>
    <property type="evidence" value="ECO:0007669"/>
    <property type="project" value="UniProtKB-KW"/>
</dbReference>
<dbReference type="EMBL" id="JARGEI010000030">
    <property type="protein sequence ID" value="KAJ8705216.1"/>
    <property type="molecule type" value="Genomic_DNA"/>
</dbReference>
<evidence type="ECO:0000313" key="10">
    <source>
        <dbReference type="Proteomes" id="UP001231518"/>
    </source>
</evidence>
<evidence type="ECO:0000256" key="2">
    <source>
        <dbReference type="ARBA" id="ARBA00022670"/>
    </source>
</evidence>
<protein>
    <recommendedName>
        <fullName evidence="8">Peptidase S1 domain-containing protein</fullName>
    </recommendedName>
</protein>